<dbReference type="EMBL" id="BMKQ01000001">
    <property type="protein sequence ID" value="GGF46850.1"/>
    <property type="molecule type" value="Genomic_DNA"/>
</dbReference>
<name>A0A917BLB6_9ACTN</name>
<reference evidence="3" key="2">
    <citation type="submission" date="2020-09" db="EMBL/GenBank/DDBJ databases">
        <authorList>
            <person name="Sun Q."/>
            <person name="Zhou Y."/>
        </authorList>
    </citation>
    <scope>NUCLEOTIDE SEQUENCE</scope>
    <source>
        <strain evidence="3">CGMCC 1.16067</strain>
    </source>
</reference>
<dbReference type="Pfam" id="PF07883">
    <property type="entry name" value="Cupin_2"/>
    <property type="match status" value="1"/>
</dbReference>
<evidence type="ECO:0000313" key="4">
    <source>
        <dbReference type="Proteomes" id="UP000649179"/>
    </source>
</evidence>
<protein>
    <recommendedName>
        <fullName evidence="2">Cupin type-2 domain-containing protein</fullName>
    </recommendedName>
</protein>
<proteinExistence type="predicted"/>
<dbReference type="InterPro" id="IPR014710">
    <property type="entry name" value="RmlC-like_jellyroll"/>
</dbReference>
<evidence type="ECO:0000256" key="1">
    <source>
        <dbReference type="SAM" id="MobiDB-lite"/>
    </source>
</evidence>
<dbReference type="AlphaFoldDB" id="A0A917BLB6"/>
<comment type="caution">
    <text evidence="3">The sequence shown here is derived from an EMBL/GenBank/DDBJ whole genome shotgun (WGS) entry which is preliminary data.</text>
</comment>
<reference evidence="3" key="1">
    <citation type="journal article" date="2014" name="Int. J. Syst. Evol. Microbiol.">
        <title>Complete genome sequence of Corynebacterium casei LMG S-19264T (=DSM 44701T), isolated from a smear-ripened cheese.</title>
        <authorList>
            <consortium name="US DOE Joint Genome Institute (JGI-PGF)"/>
            <person name="Walter F."/>
            <person name="Albersmeier A."/>
            <person name="Kalinowski J."/>
            <person name="Ruckert C."/>
        </authorList>
    </citation>
    <scope>NUCLEOTIDE SEQUENCE</scope>
    <source>
        <strain evidence="3">CGMCC 1.16067</strain>
    </source>
</reference>
<organism evidence="3 4">
    <name type="scientific">Marmoricola endophyticus</name>
    <dbReference type="NCBI Taxonomy" id="2040280"/>
    <lineage>
        <taxon>Bacteria</taxon>
        <taxon>Bacillati</taxon>
        <taxon>Actinomycetota</taxon>
        <taxon>Actinomycetes</taxon>
        <taxon>Propionibacteriales</taxon>
        <taxon>Nocardioidaceae</taxon>
        <taxon>Marmoricola</taxon>
    </lineage>
</organism>
<feature type="domain" description="Cupin type-2" evidence="2">
    <location>
        <begin position="39"/>
        <end position="105"/>
    </location>
</feature>
<dbReference type="RefSeq" id="WP_229660774.1">
    <property type="nucleotide sequence ID" value="NZ_BMKQ01000001.1"/>
</dbReference>
<accession>A0A917BLB6</accession>
<gene>
    <name evidence="3" type="ORF">GCM10011519_21070</name>
</gene>
<dbReference type="SUPFAM" id="SSF51182">
    <property type="entry name" value="RmlC-like cupins"/>
    <property type="match status" value="1"/>
</dbReference>
<sequence length="128" mass="13550">MTRPGRVRVYGPDDWEPADPTPGMAREQAFTVPGLWAGRVTTQPGSASGWHHHASNESMLYVVRGVLRLECEGVEGYVDAEPGCVVHVPAHAVHRESNPGSEASLALIARAGTDVPTVNVDGPPAPHA</sequence>
<evidence type="ECO:0000313" key="3">
    <source>
        <dbReference type="EMBL" id="GGF46850.1"/>
    </source>
</evidence>
<keyword evidence="4" id="KW-1185">Reference proteome</keyword>
<evidence type="ECO:0000259" key="2">
    <source>
        <dbReference type="Pfam" id="PF07883"/>
    </source>
</evidence>
<dbReference type="InterPro" id="IPR013096">
    <property type="entry name" value="Cupin_2"/>
</dbReference>
<dbReference type="Proteomes" id="UP000649179">
    <property type="component" value="Unassembled WGS sequence"/>
</dbReference>
<dbReference type="Gene3D" id="2.60.120.10">
    <property type="entry name" value="Jelly Rolls"/>
    <property type="match status" value="1"/>
</dbReference>
<feature type="region of interest" description="Disordered" evidence="1">
    <location>
        <begin position="1"/>
        <end position="25"/>
    </location>
</feature>
<dbReference type="InterPro" id="IPR011051">
    <property type="entry name" value="RmlC_Cupin_sf"/>
</dbReference>